<feature type="transmembrane region" description="Helical" evidence="3">
    <location>
        <begin position="40"/>
        <end position="61"/>
    </location>
</feature>
<keyword evidence="3" id="KW-0812">Transmembrane</keyword>
<dbReference type="Pfam" id="PF00756">
    <property type="entry name" value="Esterase"/>
    <property type="match status" value="1"/>
</dbReference>
<accession>A0A417XTJ3</accession>
<dbReference type="AlphaFoldDB" id="A0A417XTJ3"/>
<dbReference type="Gene3D" id="2.60.40.1190">
    <property type="match status" value="1"/>
</dbReference>
<proteinExistence type="predicted"/>
<dbReference type="InterPro" id="IPR000801">
    <property type="entry name" value="Esterase-like"/>
</dbReference>
<name>A0A417XTJ3_9ACTN</name>
<dbReference type="InterPro" id="IPR029058">
    <property type="entry name" value="AB_hydrolase_fold"/>
</dbReference>
<evidence type="ECO:0000256" key="1">
    <source>
        <dbReference type="ARBA" id="ARBA00022729"/>
    </source>
</evidence>
<reference evidence="4 5" key="1">
    <citation type="submission" date="2018-09" db="EMBL/GenBank/DDBJ databases">
        <title>Genome sequencing of Nocardioides immobilis CCTCC AB 2017083 for comparison to Nocardioides silvaticus.</title>
        <authorList>
            <person name="Li C."/>
            <person name="Wang G."/>
        </authorList>
    </citation>
    <scope>NUCLEOTIDE SEQUENCE [LARGE SCALE GENOMIC DNA]</scope>
    <source>
        <strain evidence="4 5">CCTCC AB 2017083</strain>
    </source>
</reference>
<evidence type="ECO:0000313" key="5">
    <source>
        <dbReference type="Proteomes" id="UP000283644"/>
    </source>
</evidence>
<keyword evidence="3" id="KW-0472">Membrane</keyword>
<protein>
    <recommendedName>
        <fullName evidence="6">Peptidase S9 prolyl oligopeptidase catalytic domain-containing protein</fullName>
    </recommendedName>
</protein>
<dbReference type="InterPro" id="IPR050955">
    <property type="entry name" value="Plant_Biomass_Hydrol_Est"/>
</dbReference>
<dbReference type="Gene3D" id="3.40.50.1820">
    <property type="entry name" value="alpha/beta hydrolase"/>
    <property type="match status" value="1"/>
</dbReference>
<dbReference type="PANTHER" id="PTHR43037:SF1">
    <property type="entry name" value="BLL1128 PROTEIN"/>
    <property type="match status" value="1"/>
</dbReference>
<keyword evidence="3" id="KW-1133">Transmembrane helix</keyword>
<dbReference type="PANTHER" id="PTHR43037">
    <property type="entry name" value="UNNAMED PRODUCT-RELATED"/>
    <property type="match status" value="1"/>
</dbReference>
<feature type="region of interest" description="Disordered" evidence="2">
    <location>
        <begin position="1"/>
        <end position="31"/>
    </location>
</feature>
<organism evidence="4 5">
    <name type="scientific">Nocardioides immobilis</name>
    <dbReference type="NCBI Taxonomy" id="2049295"/>
    <lineage>
        <taxon>Bacteria</taxon>
        <taxon>Bacillati</taxon>
        <taxon>Actinomycetota</taxon>
        <taxon>Actinomycetes</taxon>
        <taxon>Propionibacteriales</taxon>
        <taxon>Nocardioidaceae</taxon>
        <taxon>Nocardioides</taxon>
    </lineage>
</organism>
<dbReference type="Proteomes" id="UP000283644">
    <property type="component" value="Unassembled WGS sequence"/>
</dbReference>
<keyword evidence="1" id="KW-0732">Signal</keyword>
<gene>
    <name evidence="4" type="ORF">D0Z08_28415</name>
</gene>
<keyword evidence="5" id="KW-1185">Reference proteome</keyword>
<comment type="caution">
    <text evidence="4">The sequence shown here is derived from an EMBL/GenBank/DDBJ whole genome shotgun (WGS) entry which is preliminary data.</text>
</comment>
<dbReference type="SUPFAM" id="SSF53474">
    <property type="entry name" value="alpha/beta-Hydrolases"/>
    <property type="match status" value="1"/>
</dbReference>
<evidence type="ECO:0000256" key="3">
    <source>
        <dbReference type="SAM" id="Phobius"/>
    </source>
</evidence>
<evidence type="ECO:0000256" key="2">
    <source>
        <dbReference type="SAM" id="MobiDB-lite"/>
    </source>
</evidence>
<dbReference type="OrthoDB" id="4743643at2"/>
<evidence type="ECO:0008006" key="6">
    <source>
        <dbReference type="Google" id="ProtNLM"/>
    </source>
</evidence>
<feature type="compositionally biased region" description="Basic and acidic residues" evidence="2">
    <location>
        <begin position="8"/>
        <end position="22"/>
    </location>
</feature>
<sequence length="925" mass="99149">MRTTASREPGHASHIDPVERARTMPKPSRPVDVRGGRLRVLLAVNVACATGVAAAVSVAGAPAASGLRRRAESALEASCGRGHLPEGRIQGRVPVADRVSGQVRAVIAATQPRRTVPRRSPILGEPVVSDLRLVRGQRFHGSPVQARHLPVHGPARLTRAALRMRKDLEMMRSGRVRAAVLSVALIALMVGPTQISVLVSTPSAVAAAGRGAEAAGAPGTREVLRSARAWPASLAGPRAFRRAPAAAPQLTNSGKWRARPPLVSGVSVYRAGEFVYQDFIYDDRGAGETPQVPGVPRPTGTYEYPTDPRYAGNAADLLEFRLKPDRNGLLIRLTYNSMIAPGLVATTVALGSSGRPVAWPHGAGAQSPAKVFVTVHGRRAEVVRQDVADSSSGKVKQVTVDHRRRQIEFRVPRSVFNPPEGTFRIAAASGLWDPDSETYVARSATAGESTPGGSASGGSELVNVAFRNAEPVEPSNPWRERAQAMALSQGDLSDFYALVDMGRLRASRTGGPGIPHLTGDLNRIVVSHFEEKQGRGGPHAASGVGCGGSRGPCDYSGRLQPYSLHVPARPGSDGLYGLILDLHNANQSHNVRAGTDHVRAMAREGYLVVTPGGRGPTYWYDGLAQVDVWEVLADVLRRYPVARDRIAIAGTSMGGYGAYKLAATFPSLFSALGVLVPCTSADVLWPGEPTEPASGVHTVVRRLMPSMRNVPTMSWVGAADELCGYSNERSVHEELVRLGYRTSFWTFPADHQTLSADRRPLADFLHRARSPHSPDRVTYVVRDRAADRRWGLEADTAYWLTDARLRDMSSSGEGFVDAVTFAAGGRATTPVGPSVTTGVLQPASSDLISVLPAYPYTREDLTWSTSRAEPARDLVVVRTRGLESIAVNLLDARLTCRAKVLVESDGPVLIHFPGCPLRRPLVRGH</sequence>
<evidence type="ECO:0000313" key="4">
    <source>
        <dbReference type="EMBL" id="RHW23646.1"/>
    </source>
</evidence>
<dbReference type="SUPFAM" id="SSF49344">
    <property type="entry name" value="CBD9-like"/>
    <property type="match status" value="1"/>
</dbReference>
<dbReference type="EMBL" id="QXGH01000042">
    <property type="protein sequence ID" value="RHW23646.1"/>
    <property type="molecule type" value="Genomic_DNA"/>
</dbReference>